<feature type="binding site" evidence="8">
    <location>
        <position position="216"/>
    </location>
    <ligand>
        <name>Mg(2+)</name>
        <dbReference type="ChEBI" id="CHEBI:18420"/>
    </ligand>
</feature>
<dbReference type="GO" id="GO:0005525">
    <property type="term" value="F:GTP binding"/>
    <property type="evidence" value="ECO:0007669"/>
    <property type="project" value="UniProtKB-UniRule"/>
</dbReference>
<dbReference type="PANTHER" id="PTHR10229:SF0">
    <property type="entry name" value="GTP-BINDING PROTEIN 6-RELATED"/>
    <property type="match status" value="1"/>
</dbReference>
<dbReference type="InterPro" id="IPR042108">
    <property type="entry name" value="GTPase_HflX_N_sf"/>
</dbReference>
<evidence type="ECO:0000256" key="4">
    <source>
        <dbReference type="ARBA" id="ARBA00022842"/>
    </source>
</evidence>
<dbReference type="KEGG" id="ccz:CCALI_00733"/>
<reference evidence="12" key="1">
    <citation type="submission" date="2013-03" db="EMBL/GenBank/DDBJ databases">
        <title>Genome sequence of Chthonomonas calidirosea, the first sequenced genome from the Armatimonadetes phylum (formally candidate division OP10).</title>
        <authorList>
            <person name="Lee K.C.Y."/>
            <person name="Morgan X.C."/>
            <person name="Dunfield P.F."/>
            <person name="Tamas I."/>
            <person name="Houghton K.M."/>
            <person name="Vyssotski M."/>
            <person name="Ryan J.L.J."/>
            <person name="Lagutin K."/>
            <person name="McDonald I.R."/>
            <person name="Stott M.B."/>
        </authorList>
    </citation>
    <scope>NUCLEOTIDE SEQUENCE [LARGE SCALE GENOMIC DNA]</scope>
    <source>
        <strain evidence="12">DSM 23976 / ICMP 18418 / T49</strain>
    </source>
</reference>
<dbReference type="CDD" id="cd01878">
    <property type="entry name" value="HflX"/>
    <property type="match status" value="1"/>
</dbReference>
<protein>
    <recommendedName>
        <fullName evidence="6">GTPase HflX</fullName>
    </recommendedName>
    <alternativeName>
        <fullName evidence="6">GTP-binding protein HflX</fullName>
    </alternativeName>
</protein>
<keyword evidence="12" id="KW-1185">Reference proteome</keyword>
<feature type="binding site" evidence="8">
    <location>
        <position position="236"/>
    </location>
    <ligand>
        <name>Mg(2+)</name>
        <dbReference type="ChEBI" id="CHEBI:18420"/>
    </ligand>
</feature>
<comment type="function">
    <text evidence="6">GTPase that associates with the 50S ribosomal subunit and may have a role during protein synthesis or ribosome biogenesis.</text>
</comment>
<comment type="cofactor">
    <cofactor evidence="8">
        <name>Mg(2+)</name>
        <dbReference type="ChEBI" id="CHEBI:18420"/>
    </cofactor>
</comment>
<keyword evidence="9" id="KW-0175">Coiled coil</keyword>
<dbReference type="FunCoup" id="S0EXN3">
    <property type="interactions" value="366"/>
</dbReference>
<feature type="domain" description="Hflx-type G" evidence="10">
    <location>
        <begin position="203"/>
        <end position="369"/>
    </location>
</feature>
<evidence type="ECO:0000313" key="12">
    <source>
        <dbReference type="Proteomes" id="UP000014227"/>
    </source>
</evidence>
<dbReference type="HOGENOM" id="CLU_019597_2_1_0"/>
<dbReference type="OrthoDB" id="9812272at2"/>
<feature type="binding site" evidence="7">
    <location>
        <begin position="234"/>
        <end position="238"/>
    </location>
    <ligand>
        <name>GTP</name>
        <dbReference type="ChEBI" id="CHEBI:37565"/>
    </ligand>
</feature>
<dbReference type="PIRSF" id="PIRSF006809">
    <property type="entry name" value="GTP-binding_hflX_prd"/>
    <property type="match status" value="1"/>
</dbReference>
<evidence type="ECO:0000256" key="7">
    <source>
        <dbReference type="PIRSR" id="PIRSR006809-1"/>
    </source>
</evidence>
<evidence type="ECO:0000256" key="9">
    <source>
        <dbReference type="SAM" id="Coils"/>
    </source>
</evidence>
<comment type="similarity">
    <text evidence="6">Belongs to the TRAFAC class OBG-HflX-like GTPase superfamily. HflX GTPase family.</text>
</comment>
<keyword evidence="2 8" id="KW-0479">Metal-binding</keyword>
<dbReference type="Proteomes" id="UP000014227">
    <property type="component" value="Chromosome I"/>
</dbReference>
<dbReference type="GO" id="GO:0043022">
    <property type="term" value="F:ribosome binding"/>
    <property type="evidence" value="ECO:0007669"/>
    <property type="project" value="TreeGrafter"/>
</dbReference>
<dbReference type="Pfam" id="PF01926">
    <property type="entry name" value="MMR_HSR1"/>
    <property type="match status" value="1"/>
</dbReference>
<dbReference type="InterPro" id="IPR032305">
    <property type="entry name" value="GTP-bd_M"/>
</dbReference>
<evidence type="ECO:0000256" key="5">
    <source>
        <dbReference type="ARBA" id="ARBA00023134"/>
    </source>
</evidence>
<evidence type="ECO:0000259" key="10">
    <source>
        <dbReference type="PROSITE" id="PS51705"/>
    </source>
</evidence>
<accession>S0EXN3</accession>
<keyword evidence="5 6" id="KW-0342">GTP-binding</keyword>
<keyword evidence="1 6" id="KW-0963">Cytoplasm</keyword>
<evidence type="ECO:0000256" key="3">
    <source>
        <dbReference type="ARBA" id="ARBA00022741"/>
    </source>
</evidence>
<feature type="coiled-coil region" evidence="9">
    <location>
        <begin position="162"/>
        <end position="196"/>
    </location>
</feature>
<feature type="binding site" evidence="7">
    <location>
        <begin position="256"/>
        <end position="259"/>
    </location>
    <ligand>
        <name>GTP</name>
        <dbReference type="ChEBI" id="CHEBI:37565"/>
    </ligand>
</feature>
<dbReference type="InterPro" id="IPR025121">
    <property type="entry name" value="GTPase_HflX_N"/>
</dbReference>
<sequence length="426" mass="47542">MPTRTLTSSSQLERAVLVSVEPDEVLRPYALAELAALARTAGAEVVGEFYQRRLRPDAAFFIGPGKVEELLAGIHASQANLVIVDSELSPVQARNLEEALHCRVIDRTQLILDIFAQRARSREGKLQVELAQLTYLLPRLSDLYTRFERQQGGIGVRGGPGETKLETDRRRVRDTIRDLQARLAEIRKNRQNQRAHRRRLPFPTAALVGYTSAGKSTLLNVLSGSDVYADPMLFATLDPTTRRMELPDGWGILLTDTVGFIRNLPAHLIAAFRATLEEVAEADFLIHVVDASHPHRDIQIQAVLQTLEELELDEKPLLTVFNKADLVGDQFALRKLVSQTPHAVYISAQKREGLEHLIALIFKTIQSLLVPVHAKLPFDKGDLLAECYSFGRVTSVEYGTDGIYLNACVTKEMQGRLQPYILSNPT</sequence>
<feature type="binding site" evidence="7">
    <location>
        <begin position="347"/>
        <end position="349"/>
    </location>
    <ligand>
        <name>GTP</name>
        <dbReference type="ChEBI" id="CHEBI:37565"/>
    </ligand>
</feature>
<evidence type="ECO:0000256" key="6">
    <source>
        <dbReference type="HAMAP-Rule" id="MF_00900"/>
    </source>
</evidence>
<dbReference type="AlphaFoldDB" id="S0EXN3"/>
<dbReference type="GO" id="GO:0005737">
    <property type="term" value="C:cytoplasm"/>
    <property type="evidence" value="ECO:0007669"/>
    <property type="project" value="UniProtKB-SubCell"/>
</dbReference>
<dbReference type="PATRIC" id="fig|1303518.3.peg.740"/>
<dbReference type="Gene3D" id="3.40.50.300">
    <property type="entry name" value="P-loop containing nucleotide triphosphate hydrolases"/>
    <property type="match status" value="1"/>
</dbReference>
<dbReference type="HAMAP" id="MF_00900">
    <property type="entry name" value="GTPase_HflX"/>
    <property type="match status" value="1"/>
</dbReference>
<dbReference type="STRING" id="454171.CP488_00419"/>
<dbReference type="InterPro" id="IPR030394">
    <property type="entry name" value="G_HFLX_dom"/>
</dbReference>
<organism evidence="11 12">
    <name type="scientific">Chthonomonas calidirosea (strain DSM 23976 / ICMP 18418 / T49)</name>
    <dbReference type="NCBI Taxonomy" id="1303518"/>
    <lineage>
        <taxon>Bacteria</taxon>
        <taxon>Bacillati</taxon>
        <taxon>Armatimonadota</taxon>
        <taxon>Chthonomonadia</taxon>
        <taxon>Chthonomonadales</taxon>
        <taxon>Chthonomonadaceae</taxon>
        <taxon>Chthonomonas</taxon>
    </lineage>
</organism>
<dbReference type="RefSeq" id="WP_016482120.1">
    <property type="nucleotide sequence ID" value="NC_021487.1"/>
</dbReference>
<dbReference type="SUPFAM" id="SSF52540">
    <property type="entry name" value="P-loop containing nucleoside triphosphate hydrolases"/>
    <property type="match status" value="1"/>
</dbReference>
<keyword evidence="3 6" id="KW-0547">Nucleotide-binding</keyword>
<comment type="subcellular location">
    <subcellularLocation>
        <location evidence="6">Cytoplasm</location>
    </subcellularLocation>
    <text evidence="6">May associate with membranes.</text>
</comment>
<feature type="binding site" evidence="7">
    <location>
        <begin position="209"/>
        <end position="216"/>
    </location>
    <ligand>
        <name>GTP</name>
        <dbReference type="ChEBI" id="CHEBI:37565"/>
    </ligand>
</feature>
<dbReference type="EMBL" id="HF951689">
    <property type="protein sequence ID" value="CCW34558.1"/>
    <property type="molecule type" value="Genomic_DNA"/>
</dbReference>
<dbReference type="GO" id="GO:0003924">
    <property type="term" value="F:GTPase activity"/>
    <property type="evidence" value="ECO:0007669"/>
    <property type="project" value="UniProtKB-UniRule"/>
</dbReference>
<keyword evidence="4 8" id="KW-0460">Magnesium</keyword>
<name>S0EXN3_CHTCT</name>
<proteinExistence type="inferred from homology"/>
<evidence type="ECO:0000256" key="1">
    <source>
        <dbReference type="ARBA" id="ARBA00022490"/>
    </source>
</evidence>
<dbReference type="InterPro" id="IPR006073">
    <property type="entry name" value="GTP-bd"/>
</dbReference>
<dbReference type="Pfam" id="PF16360">
    <property type="entry name" value="GTP-bdg_M"/>
    <property type="match status" value="1"/>
</dbReference>
<dbReference type="FunFam" id="3.40.50.11060:FF:000001">
    <property type="entry name" value="GTPase HflX"/>
    <property type="match status" value="1"/>
</dbReference>
<comment type="subunit">
    <text evidence="6">Monomer. Associates with the 50S ribosomal subunit.</text>
</comment>
<dbReference type="Gene3D" id="6.10.250.2860">
    <property type="match status" value="1"/>
</dbReference>
<evidence type="ECO:0000256" key="8">
    <source>
        <dbReference type="PIRSR" id="PIRSR006809-2"/>
    </source>
</evidence>
<dbReference type="Pfam" id="PF13167">
    <property type="entry name" value="GTP-bdg_N"/>
    <property type="match status" value="1"/>
</dbReference>
<dbReference type="eggNOG" id="COG2262">
    <property type="taxonomic scope" value="Bacteria"/>
</dbReference>
<dbReference type="NCBIfam" id="TIGR03156">
    <property type="entry name" value="GTP_HflX"/>
    <property type="match status" value="1"/>
</dbReference>
<dbReference type="Gene3D" id="3.40.50.11060">
    <property type="entry name" value="GTPase HflX, N-terminal domain"/>
    <property type="match status" value="1"/>
</dbReference>
<dbReference type="GO" id="GO:0046872">
    <property type="term" value="F:metal ion binding"/>
    <property type="evidence" value="ECO:0007669"/>
    <property type="project" value="UniProtKB-KW"/>
</dbReference>
<evidence type="ECO:0000256" key="2">
    <source>
        <dbReference type="ARBA" id="ARBA00022723"/>
    </source>
</evidence>
<dbReference type="InterPro" id="IPR027417">
    <property type="entry name" value="P-loop_NTPase"/>
</dbReference>
<evidence type="ECO:0000313" key="11">
    <source>
        <dbReference type="EMBL" id="CCW34558.1"/>
    </source>
</evidence>
<feature type="binding site" evidence="7">
    <location>
        <begin position="322"/>
        <end position="325"/>
    </location>
    <ligand>
        <name>GTP</name>
        <dbReference type="ChEBI" id="CHEBI:37565"/>
    </ligand>
</feature>
<dbReference type="InParanoid" id="S0EXN3"/>
<dbReference type="InterPro" id="IPR016496">
    <property type="entry name" value="GTPase_HflX"/>
</dbReference>
<dbReference type="PANTHER" id="PTHR10229">
    <property type="entry name" value="GTP-BINDING PROTEIN HFLX"/>
    <property type="match status" value="1"/>
</dbReference>
<gene>
    <name evidence="6" type="primary">hflX</name>
    <name evidence="11" type="ORF">CCALI_00733</name>
</gene>
<dbReference type="PRINTS" id="PR00326">
    <property type="entry name" value="GTP1OBG"/>
</dbReference>
<dbReference type="PROSITE" id="PS51705">
    <property type="entry name" value="G_HFLX"/>
    <property type="match status" value="1"/>
</dbReference>